<dbReference type="Gene3D" id="3.20.130.10">
    <property type="entry name" value="Fe-S hydro-lyase, tartrate dehydratase beta-type, catalytic domain"/>
    <property type="match status" value="1"/>
</dbReference>
<accession>A0A564VHQ7</accession>
<dbReference type="PANTHER" id="PTHR43351:SF3">
    <property type="entry name" value="L(+)-TARTRATE DEHYDRATASE SUBUNIT BETA"/>
    <property type="match status" value="1"/>
</dbReference>
<evidence type="ECO:0000256" key="4">
    <source>
        <dbReference type="ARBA" id="ARBA00039027"/>
    </source>
</evidence>
<evidence type="ECO:0000256" key="5">
    <source>
        <dbReference type="ARBA" id="ARBA00039250"/>
    </source>
</evidence>
<comment type="subunit">
    <text evidence="2">Heterotetramer of two alpha and two beta subunits.</text>
</comment>
<comment type="similarity">
    <text evidence="1">Belongs to the class-I fumarase family.</text>
</comment>
<dbReference type="InterPro" id="IPR036660">
    <property type="entry name" value="Fe-S_hydroAse_TtdB_cat_sf"/>
</dbReference>
<dbReference type="Proteomes" id="UP000408482">
    <property type="component" value="Unassembled WGS sequence"/>
</dbReference>
<name>A0A564VHQ7_9FIRM</name>
<dbReference type="SUPFAM" id="SSF117457">
    <property type="entry name" value="FumA C-terminal domain-like"/>
    <property type="match status" value="1"/>
</dbReference>
<organism evidence="8 9">
    <name type="scientific">Blautia luti</name>
    <dbReference type="NCBI Taxonomy" id="89014"/>
    <lineage>
        <taxon>Bacteria</taxon>
        <taxon>Bacillati</taxon>
        <taxon>Bacillota</taxon>
        <taxon>Clostridia</taxon>
        <taxon>Lachnospirales</taxon>
        <taxon>Lachnospiraceae</taxon>
        <taxon>Blautia</taxon>
    </lineage>
</organism>
<dbReference type="Pfam" id="PF05683">
    <property type="entry name" value="Fumerase_C"/>
    <property type="match status" value="1"/>
</dbReference>
<evidence type="ECO:0000313" key="9">
    <source>
        <dbReference type="Proteomes" id="UP000408482"/>
    </source>
</evidence>
<gene>
    <name evidence="8" type="primary">ttdB</name>
    <name evidence="8" type="ORF">RSSSTS7063_02381</name>
</gene>
<dbReference type="EMBL" id="CABHNW010000019">
    <property type="protein sequence ID" value="VUX32144.1"/>
    <property type="molecule type" value="Genomic_DNA"/>
</dbReference>
<dbReference type="AlphaFoldDB" id="A0A564VHQ7"/>
<dbReference type="GO" id="GO:0008730">
    <property type="term" value="F:L(+)-tartrate dehydratase activity"/>
    <property type="evidence" value="ECO:0007669"/>
    <property type="project" value="UniProtKB-EC"/>
</dbReference>
<dbReference type="NCBIfam" id="TIGR00723">
    <property type="entry name" value="ttdB_fumA_fumB"/>
    <property type="match status" value="1"/>
</dbReference>
<dbReference type="RefSeq" id="WP_144092715.1">
    <property type="nucleotide sequence ID" value="NZ_CABHMX010000015.1"/>
</dbReference>
<feature type="domain" description="Fe-S hydro-lyase tartrate dehydratase beta-type catalytic" evidence="7">
    <location>
        <begin position="13"/>
        <end position="186"/>
    </location>
</feature>
<proteinExistence type="inferred from homology"/>
<keyword evidence="9" id="KW-1185">Reference proteome</keyword>
<evidence type="ECO:0000259" key="7">
    <source>
        <dbReference type="Pfam" id="PF05683"/>
    </source>
</evidence>
<sequence>MIEIRGDKKVLITPVSAEDLADIKIGDIVWLDGDLMTCRDVAHRRLVEYGRELPYDIRNKAIFHAGPIVRKIEGTEDDYEMVSVGPTTSMRMEKFEYEFTKLTGVRVIVGKGGMGSNTERACKEFGAIHCVFPAGCAVVAATEVEKIAEHHWDELGMPETLWCNKVKEFGPLIVSIDAQGRNLFEENKVVFNERKEAAKQAIYPEVKFIK</sequence>
<protein>
    <recommendedName>
        <fullName evidence="5">L(+)-tartrate dehydratase subunit beta</fullName>
        <ecNumber evidence="4">4.2.1.32</ecNumber>
    </recommendedName>
</protein>
<dbReference type="InterPro" id="IPR004647">
    <property type="entry name" value="Fe-S_hydro-lyase_TtdB-typ_cat"/>
</dbReference>
<dbReference type="NCBIfam" id="NF006082">
    <property type="entry name" value="PRK08228.1"/>
    <property type="match status" value="1"/>
</dbReference>
<dbReference type="EC" id="4.2.1.32" evidence="4"/>
<keyword evidence="3 8" id="KW-0456">Lyase</keyword>
<evidence type="ECO:0000256" key="1">
    <source>
        <dbReference type="ARBA" id="ARBA00008876"/>
    </source>
</evidence>
<comment type="catalytic activity">
    <reaction evidence="6">
        <text>(2R,3R)-tartrate = oxaloacetate + H2O</text>
        <dbReference type="Rhea" id="RHEA:15413"/>
        <dbReference type="ChEBI" id="CHEBI:15377"/>
        <dbReference type="ChEBI" id="CHEBI:16452"/>
        <dbReference type="ChEBI" id="CHEBI:30924"/>
        <dbReference type="EC" id="4.2.1.32"/>
    </reaction>
</comment>
<reference evidence="8 9" key="1">
    <citation type="submission" date="2019-07" db="EMBL/GenBank/DDBJ databases">
        <authorList>
            <person name="Hibberd C M."/>
            <person name="Gehrig L. J."/>
            <person name="Chang H.-W."/>
            <person name="Venkatesh S."/>
        </authorList>
    </citation>
    <scope>NUCLEOTIDE SEQUENCE [LARGE SCALE GENOMIC DNA]</scope>
    <source>
        <strain evidence="8">Blautia_luti_SSTS_Bg7063</strain>
    </source>
</reference>
<evidence type="ECO:0000256" key="6">
    <source>
        <dbReference type="ARBA" id="ARBA00049253"/>
    </source>
</evidence>
<dbReference type="PANTHER" id="PTHR43351">
    <property type="entry name" value="L(+)-TARTRATE DEHYDRATASE SUBUNIT BETA"/>
    <property type="match status" value="1"/>
</dbReference>
<evidence type="ECO:0000313" key="8">
    <source>
        <dbReference type="EMBL" id="VUX32144.1"/>
    </source>
</evidence>
<evidence type="ECO:0000256" key="2">
    <source>
        <dbReference type="ARBA" id="ARBA00011103"/>
    </source>
</evidence>
<evidence type="ECO:0000256" key="3">
    <source>
        <dbReference type="ARBA" id="ARBA00023239"/>
    </source>
</evidence>